<dbReference type="Proteomes" id="UP001310594">
    <property type="component" value="Unassembled WGS sequence"/>
</dbReference>
<organism evidence="3 4">
    <name type="scientific">Elasticomyces elasticus</name>
    <dbReference type="NCBI Taxonomy" id="574655"/>
    <lineage>
        <taxon>Eukaryota</taxon>
        <taxon>Fungi</taxon>
        <taxon>Dikarya</taxon>
        <taxon>Ascomycota</taxon>
        <taxon>Pezizomycotina</taxon>
        <taxon>Dothideomycetes</taxon>
        <taxon>Dothideomycetidae</taxon>
        <taxon>Mycosphaerellales</taxon>
        <taxon>Teratosphaeriaceae</taxon>
        <taxon>Elasticomyces</taxon>
    </lineage>
</organism>
<evidence type="ECO:0000256" key="2">
    <source>
        <dbReference type="SAM" id="MobiDB-lite"/>
    </source>
</evidence>
<keyword evidence="1" id="KW-0175">Coiled coil</keyword>
<sequence length="507" mass="56858">MTTDKDVTTHTTIDGIKIRICEGQGTYFTWRRDLKLIAESKDLWRLIDGKEAILTEPPEPSPPNTEAIAKALKQLQVKDEDGAVHEVDMKKSLDTYKMDIEFFKLRLNKYEKQEKRVREARTLVLATVTDALRGAIASEATLTGLIEGVKKLCKMTDEEAVEMLTQKMNDLKVSNTSGTGDFINRLKTFMLDANEIKENSITETMLIVKITSTFRPTYPDFFSLWRLLAGTPQMPRDLATLHAKLLGEEAAEEADDSEKAAKKNHGSKGKKDSKDGKDGKENKDQKDKDLKECKFCHRLGKHKAENCWENPSSPNFGKRPTRDNNNKQGEGHVVTETKPKPADDSKGTANAVTTPRSYNVVVVTGREEHMKHTNWLNAQPDTLPNPTINTPVLQPVNSDQFGTPTPLRFPAPAMTANKQMSDGRTVTRLIARGDEDTPYDGTPRHIREDIDGAKDNLADEAEQAFGDFYIPILTLAINTRLPEDSGEDFDDDTSDDEQFVKRFTTIT</sequence>
<feature type="coiled-coil region" evidence="1">
    <location>
        <begin position="93"/>
        <end position="120"/>
    </location>
</feature>
<dbReference type="EMBL" id="JAVRQU010000004">
    <property type="protein sequence ID" value="KAK5703783.1"/>
    <property type="molecule type" value="Genomic_DNA"/>
</dbReference>
<evidence type="ECO:0000313" key="4">
    <source>
        <dbReference type="Proteomes" id="UP001310594"/>
    </source>
</evidence>
<dbReference type="AlphaFoldDB" id="A0AAN7ZV36"/>
<name>A0AAN7ZV36_9PEZI</name>
<feature type="compositionally biased region" description="Basic and acidic residues" evidence="2">
    <location>
        <begin position="320"/>
        <end position="346"/>
    </location>
</feature>
<comment type="caution">
    <text evidence="3">The sequence shown here is derived from an EMBL/GenBank/DDBJ whole genome shotgun (WGS) entry which is preliminary data.</text>
</comment>
<reference evidence="3" key="1">
    <citation type="submission" date="2023-08" db="EMBL/GenBank/DDBJ databases">
        <title>Black Yeasts Isolated from many extreme environments.</title>
        <authorList>
            <person name="Coleine C."/>
            <person name="Stajich J.E."/>
            <person name="Selbmann L."/>
        </authorList>
    </citation>
    <scope>NUCLEOTIDE SEQUENCE</scope>
    <source>
        <strain evidence="3">CCFEE 5810</strain>
    </source>
</reference>
<feature type="compositionally biased region" description="Basic and acidic residues" evidence="2">
    <location>
        <begin position="269"/>
        <end position="286"/>
    </location>
</feature>
<accession>A0AAN7ZV36</accession>
<protein>
    <submittedName>
        <fullName evidence="3">Uncharacterized protein</fullName>
    </submittedName>
</protein>
<gene>
    <name evidence="3" type="ORF">LTR97_002796</name>
</gene>
<feature type="region of interest" description="Disordered" evidence="2">
    <location>
        <begin position="251"/>
        <end position="286"/>
    </location>
</feature>
<evidence type="ECO:0000256" key="1">
    <source>
        <dbReference type="SAM" id="Coils"/>
    </source>
</evidence>
<proteinExistence type="predicted"/>
<feature type="region of interest" description="Disordered" evidence="2">
    <location>
        <begin position="306"/>
        <end position="351"/>
    </location>
</feature>
<evidence type="ECO:0000313" key="3">
    <source>
        <dbReference type="EMBL" id="KAK5703783.1"/>
    </source>
</evidence>